<keyword evidence="5 9" id="KW-0735">Signal-anchor</keyword>
<evidence type="ECO:0000256" key="8">
    <source>
        <dbReference type="ARBA" id="ARBA00023136"/>
    </source>
</evidence>
<evidence type="ECO:0000256" key="5">
    <source>
        <dbReference type="ARBA" id="ARBA00022968"/>
    </source>
</evidence>
<organism evidence="10 11">
    <name type="scientific">Asbolus verrucosus</name>
    <name type="common">Desert ironclad beetle</name>
    <dbReference type="NCBI Taxonomy" id="1661398"/>
    <lineage>
        <taxon>Eukaryota</taxon>
        <taxon>Metazoa</taxon>
        <taxon>Ecdysozoa</taxon>
        <taxon>Arthropoda</taxon>
        <taxon>Hexapoda</taxon>
        <taxon>Insecta</taxon>
        <taxon>Pterygota</taxon>
        <taxon>Neoptera</taxon>
        <taxon>Endopterygota</taxon>
        <taxon>Coleoptera</taxon>
        <taxon>Polyphaga</taxon>
        <taxon>Cucujiformia</taxon>
        <taxon>Tenebrionidae</taxon>
        <taxon>Pimeliinae</taxon>
        <taxon>Asbolus</taxon>
    </lineage>
</organism>
<keyword evidence="6 9" id="KW-1133">Transmembrane helix</keyword>
<dbReference type="InterPro" id="IPR008428">
    <property type="entry name" value="Chond_GalNAc"/>
</dbReference>
<dbReference type="PANTHER" id="PTHR12369">
    <property type="entry name" value="CHONDROITIN SYNTHASE"/>
    <property type="match status" value="1"/>
</dbReference>
<evidence type="ECO:0000256" key="9">
    <source>
        <dbReference type="RuleBase" id="RU364016"/>
    </source>
</evidence>
<dbReference type="PANTHER" id="PTHR12369:SF13">
    <property type="entry name" value="HEXOSYLTRANSFERASE"/>
    <property type="match status" value="1"/>
</dbReference>
<comment type="caution">
    <text evidence="10">The sequence shown here is derived from an EMBL/GenBank/DDBJ whole genome shotgun (WGS) entry which is preliminary data.</text>
</comment>
<dbReference type="EC" id="2.4.1.-" evidence="9"/>
<dbReference type="OrthoDB" id="9985088at2759"/>
<dbReference type="EMBL" id="QDEB01009950">
    <property type="protein sequence ID" value="RZC42210.1"/>
    <property type="molecule type" value="Genomic_DNA"/>
</dbReference>
<keyword evidence="7 9" id="KW-0333">Golgi apparatus</keyword>
<dbReference type="InterPro" id="IPR051227">
    <property type="entry name" value="CS_glycosyltransferase"/>
</dbReference>
<sequence length="740" mass="85206">MFKSVSRLISNNFYVILGILIGLYISSLLSDGLEPLCAKNESFSFPKNEAIKNRAVPKVNLPKKSSASPKKSKLVRPRYYSTELGIREKLFVGIFSSEEKVNTQAVHLNKTISHLVDQIKFFITAQYKLKSKFNLSGLVEFTDTRAKYRPFQVLKYIGDNFVQDYDYYFLANDYTFINAHKLNDLVKKISVSMDVYLGSPITDGSYCNLDAGIILSNSVVKAVREHLEWCVINAISEDHSENIGRCVHHSIGLTCQESLQGQTLHTFKLKHFELNRHLFELSKRDDFNEAITIHPILQSDNFYLLNAYFLKQRLAEVKREIDSLSEDLTEVWPPGQRPGAKPATRFDLPRQYYFNMTHMFFPDDFTNVRPHSKVDLKDIENIIEEVKVRFQAENSKKFQYRRLINGYRTFDLSRGMDYVLDLGFRDLTTGKEVVKRFEVCKPLGKVEFVPVPYVTENSRVTIILPVQETEVEPALEFLQGYSSAIMDRKEKTFLMLALLYQSESSNKGTDDVFYEMKNFATRTTNKYKNEDMKIAWVSIRWPAWPTALKMESFKSLDFAVVDLALKKIGLESLVLVLDAHTNISSDFLNRVRMNTIPNVQIFSPIPFRQYNPKISQASNFEVNKNGGHFDKEEYKYVSFYGKDYVNARKQHQHLLPIVRVDNDIGDVLAEQYRGFAGTIFEMFVKFGGDLHAMRATEMGLKVKYREQSGADRCNLFLGNPSQLGRLLVSKMGEISELSQN</sequence>
<name>A0A482WAH1_ASBVE</name>
<evidence type="ECO:0000256" key="2">
    <source>
        <dbReference type="ARBA" id="ARBA00009239"/>
    </source>
</evidence>
<keyword evidence="3 9" id="KW-0808">Transferase</keyword>
<accession>A0A482WAH1</accession>
<keyword evidence="11" id="KW-1185">Reference proteome</keyword>
<gene>
    <name evidence="10" type="ORF">BDFB_004314</name>
</gene>
<dbReference type="Gene3D" id="3.90.550.50">
    <property type="match status" value="1"/>
</dbReference>
<reference evidence="10 11" key="1">
    <citation type="submission" date="2017-03" db="EMBL/GenBank/DDBJ databases">
        <title>Genome of the blue death feigning beetle - Asbolus verrucosus.</title>
        <authorList>
            <person name="Rider S.D."/>
        </authorList>
    </citation>
    <scope>NUCLEOTIDE SEQUENCE [LARGE SCALE GENOMIC DNA]</scope>
    <source>
        <strain evidence="10">Butters</strain>
        <tissue evidence="10">Head and leg muscle</tissue>
    </source>
</reference>
<dbReference type="GO" id="GO:0047238">
    <property type="term" value="F:glucuronosyl-N-acetylgalactosaminyl-proteoglycan 4-beta-N-acetylgalactosaminyltransferase activity"/>
    <property type="evidence" value="ECO:0007669"/>
    <property type="project" value="TreeGrafter"/>
</dbReference>
<comment type="similarity">
    <text evidence="2 9">Belongs to the chondroitin N-acetylgalactosaminyltransferase family.</text>
</comment>
<proteinExistence type="inferred from homology"/>
<evidence type="ECO:0000256" key="7">
    <source>
        <dbReference type="ARBA" id="ARBA00023034"/>
    </source>
</evidence>
<dbReference type="Proteomes" id="UP000292052">
    <property type="component" value="Unassembled WGS sequence"/>
</dbReference>
<evidence type="ECO:0000313" key="10">
    <source>
        <dbReference type="EMBL" id="RZC42210.1"/>
    </source>
</evidence>
<comment type="subcellular location">
    <subcellularLocation>
        <location evidence="1 9">Golgi apparatus</location>
        <location evidence="1 9">Golgi stack membrane</location>
        <topology evidence="1 9">Single-pass type II membrane protein</topology>
    </subcellularLocation>
</comment>
<evidence type="ECO:0000256" key="3">
    <source>
        <dbReference type="ARBA" id="ARBA00022679"/>
    </source>
</evidence>
<dbReference type="AlphaFoldDB" id="A0A482WAH1"/>
<dbReference type="STRING" id="1661398.A0A482WAH1"/>
<evidence type="ECO:0000313" key="11">
    <source>
        <dbReference type="Proteomes" id="UP000292052"/>
    </source>
</evidence>
<keyword evidence="4 9" id="KW-0812">Transmembrane</keyword>
<dbReference type="GO" id="GO:0032580">
    <property type="term" value="C:Golgi cisterna membrane"/>
    <property type="evidence" value="ECO:0007669"/>
    <property type="project" value="UniProtKB-SubCell"/>
</dbReference>
<evidence type="ECO:0000256" key="1">
    <source>
        <dbReference type="ARBA" id="ARBA00004447"/>
    </source>
</evidence>
<protein>
    <recommendedName>
        <fullName evidence="9">Hexosyltransferase</fullName>
        <ecNumber evidence="9">2.4.1.-</ecNumber>
    </recommendedName>
</protein>
<dbReference type="Pfam" id="PF05679">
    <property type="entry name" value="CHGN"/>
    <property type="match status" value="1"/>
</dbReference>
<evidence type="ECO:0000256" key="4">
    <source>
        <dbReference type="ARBA" id="ARBA00022692"/>
    </source>
</evidence>
<evidence type="ECO:0000256" key="6">
    <source>
        <dbReference type="ARBA" id="ARBA00022989"/>
    </source>
</evidence>
<keyword evidence="8 9" id="KW-0472">Membrane</keyword>
<feature type="transmembrane region" description="Helical" evidence="9">
    <location>
        <begin position="12"/>
        <end position="30"/>
    </location>
</feature>